<dbReference type="InterPro" id="IPR019734">
    <property type="entry name" value="TPR_rpt"/>
</dbReference>
<keyword evidence="5" id="KW-1185">Reference proteome</keyword>
<keyword evidence="1" id="KW-0732">Signal</keyword>
<dbReference type="Pfam" id="PF13174">
    <property type="entry name" value="TPR_6"/>
    <property type="match status" value="1"/>
</dbReference>
<evidence type="ECO:0000313" key="5">
    <source>
        <dbReference type="Proteomes" id="UP000307790"/>
    </source>
</evidence>
<dbReference type="NCBIfam" id="TIGR02795">
    <property type="entry name" value="tol_pal_ybgF"/>
    <property type="match status" value="1"/>
</dbReference>
<dbReference type="SUPFAM" id="SSF48452">
    <property type="entry name" value="TPR-like"/>
    <property type="match status" value="1"/>
</dbReference>
<name>A0A5R9IC69_9GAMM</name>
<protein>
    <recommendedName>
        <fullName evidence="1">Cell division coordinator CpoB</fullName>
    </recommendedName>
</protein>
<comment type="similarity">
    <text evidence="1">Belongs to the CpoB family.</text>
</comment>
<dbReference type="RefSeq" id="WP_138321260.1">
    <property type="nucleotide sequence ID" value="NZ_VCBC01000018.1"/>
</dbReference>
<keyword evidence="1" id="KW-0574">Periplasm</keyword>
<comment type="caution">
    <text evidence="4">The sequence shown here is derived from an EMBL/GenBank/DDBJ whole genome shotgun (WGS) entry which is preliminary data.</text>
</comment>
<proteinExistence type="inferred from homology"/>
<dbReference type="Pfam" id="PF16331">
    <property type="entry name" value="TolA_bind_tri"/>
    <property type="match status" value="1"/>
</dbReference>
<feature type="coiled-coil region" evidence="1">
    <location>
        <begin position="48"/>
        <end position="82"/>
    </location>
</feature>
<dbReference type="AlphaFoldDB" id="A0A5R9IC69"/>
<dbReference type="Gene3D" id="1.25.40.10">
    <property type="entry name" value="Tetratricopeptide repeat domain"/>
    <property type="match status" value="1"/>
</dbReference>
<evidence type="ECO:0000313" key="4">
    <source>
        <dbReference type="EMBL" id="TLU61201.1"/>
    </source>
</evidence>
<gene>
    <name evidence="4" type="primary">ybgF</name>
    <name evidence="1" type="synonym">cpoB</name>
    <name evidence="4" type="ORF">FE810_15345</name>
</gene>
<comment type="function">
    <text evidence="1">Mediates coordination of peptidoglycan synthesis and outer membrane constriction during cell division.</text>
</comment>
<dbReference type="InterPro" id="IPR011990">
    <property type="entry name" value="TPR-like_helical_dom_sf"/>
</dbReference>
<keyword evidence="1" id="KW-0175">Coiled coil</keyword>
<comment type="subcellular location">
    <subcellularLocation>
        <location evidence="1">Periplasm</location>
    </subcellularLocation>
</comment>
<dbReference type="GO" id="GO:0043093">
    <property type="term" value="P:FtsZ-dependent cytokinesis"/>
    <property type="evidence" value="ECO:0007669"/>
    <property type="project" value="UniProtKB-UniRule"/>
</dbReference>
<feature type="chain" id="PRO_5024520760" description="Cell division coordinator CpoB" evidence="1">
    <location>
        <begin position="22"/>
        <end position="259"/>
    </location>
</feature>
<dbReference type="EMBL" id="VCBC01000018">
    <property type="protein sequence ID" value="TLU61201.1"/>
    <property type="molecule type" value="Genomic_DNA"/>
</dbReference>
<dbReference type="InterPro" id="IPR014162">
    <property type="entry name" value="CpoB_C"/>
</dbReference>
<dbReference type="GO" id="GO:0030288">
    <property type="term" value="C:outer membrane-bounded periplasmic space"/>
    <property type="evidence" value="ECO:0007669"/>
    <property type="project" value="UniProtKB-UniRule"/>
</dbReference>
<dbReference type="HAMAP" id="MF_02066">
    <property type="entry name" value="CpoB"/>
    <property type="match status" value="1"/>
</dbReference>
<dbReference type="GO" id="GO:0070206">
    <property type="term" value="P:protein trimerization"/>
    <property type="evidence" value="ECO:0007669"/>
    <property type="project" value="InterPro"/>
</dbReference>
<dbReference type="Pfam" id="PF13432">
    <property type="entry name" value="TPR_16"/>
    <property type="match status" value="1"/>
</dbReference>
<sequence precursor="true">MKSYKLILGLAVIAGAPVALAAQPAPVLDINQPQTSQSSASSSSSDDVEALKRAIQTRNRALNDMQLQIDELQTEVSELRGSTEEQAYTINQILQRQRELYQELDRVASMKSAPSKSVSSGANSGPATGVNYSADLSENESYDRAVNLVLKEKKYDQAIQEFKAFTRKYPNSSYAANAHYWLGQLLFNKGQLQEAEAEFNIVIDNHEGSNKRSDAMLKAGMVAQKQDNLSKARQMYNRVVSEYANSSAAQLAKTRLNNL</sequence>
<feature type="compositionally biased region" description="Low complexity" evidence="2">
    <location>
        <begin position="112"/>
        <end position="126"/>
    </location>
</feature>
<feature type="domain" description="YbgF trimerisation" evidence="3">
    <location>
        <begin position="45"/>
        <end position="115"/>
    </location>
</feature>
<organism evidence="4 5">
    <name type="scientific">Thalassotalea litorea</name>
    <dbReference type="NCBI Taxonomy" id="2020715"/>
    <lineage>
        <taxon>Bacteria</taxon>
        <taxon>Pseudomonadati</taxon>
        <taxon>Pseudomonadota</taxon>
        <taxon>Gammaproteobacteria</taxon>
        <taxon>Alteromonadales</taxon>
        <taxon>Colwelliaceae</taxon>
        <taxon>Thalassotalea</taxon>
    </lineage>
</organism>
<dbReference type="OrthoDB" id="9768142at2"/>
<feature type="signal peptide" evidence="1">
    <location>
        <begin position="1"/>
        <end position="21"/>
    </location>
</feature>
<evidence type="ECO:0000256" key="2">
    <source>
        <dbReference type="SAM" id="MobiDB-lite"/>
    </source>
</evidence>
<dbReference type="Gene3D" id="1.20.5.110">
    <property type="match status" value="1"/>
</dbReference>
<keyword evidence="1" id="KW-0131">Cell cycle</keyword>
<feature type="region of interest" description="Disordered" evidence="2">
    <location>
        <begin position="112"/>
        <end position="133"/>
    </location>
</feature>
<evidence type="ECO:0000256" key="1">
    <source>
        <dbReference type="HAMAP-Rule" id="MF_02066"/>
    </source>
</evidence>
<keyword evidence="1" id="KW-0132">Cell division</keyword>
<dbReference type="InterPro" id="IPR034706">
    <property type="entry name" value="CpoB"/>
</dbReference>
<accession>A0A5R9IC69</accession>
<evidence type="ECO:0000259" key="3">
    <source>
        <dbReference type="Pfam" id="PF16331"/>
    </source>
</evidence>
<reference evidence="4 5" key="1">
    <citation type="submission" date="2019-05" db="EMBL/GenBank/DDBJ databases">
        <title>Genome sequences of Thalassotalea litorea 1K03283.</title>
        <authorList>
            <person name="Zhang D."/>
        </authorList>
    </citation>
    <scope>NUCLEOTIDE SEQUENCE [LARGE SCALE GENOMIC DNA]</scope>
    <source>
        <strain evidence="4 5">MCCC 1K03283</strain>
    </source>
</reference>
<dbReference type="Proteomes" id="UP000307790">
    <property type="component" value="Unassembled WGS sequence"/>
</dbReference>
<dbReference type="InterPro" id="IPR032519">
    <property type="entry name" value="YbgF_tri"/>
</dbReference>